<feature type="transmembrane region" description="Helical" evidence="1">
    <location>
        <begin position="198"/>
        <end position="226"/>
    </location>
</feature>
<evidence type="ECO:0000256" key="1">
    <source>
        <dbReference type="SAM" id="Phobius"/>
    </source>
</evidence>
<dbReference type="InterPro" id="IPR025367">
    <property type="entry name" value="DUF4271"/>
</dbReference>
<sequence>MLRFSFLLFLFLCTGLLAKGSFVQDSLPKRTDSLKLNTYQDYRLQDSLTKAKIKQTRDSITWHYLKPDPNRENLFVQLMLKKYIIKDLSKYIHDKSLKAKNASYGTGKTIPKLDSWVLFAMLFLLLLFALLRMIFNKEMGTVFYAFYDNRVLAQINKEDNIFTSWFFLFSYILYALIIGMFFYLFIIRYGRGFSFTGFPLFLSIAFYLGLFLGLKILLLRFLGFVFQVRKLVREYVNVIYLTFFNVAILFIPLTITLILTVFKESNWILAIAAAFVGIILVLQFARVAVQILSNYRLSKFYLFLYLCTFEICPVLIIIKALNI</sequence>
<evidence type="ECO:0000313" key="4">
    <source>
        <dbReference type="Proteomes" id="UP000323653"/>
    </source>
</evidence>
<dbReference type="Proteomes" id="UP000323653">
    <property type="component" value="Chromosome"/>
</dbReference>
<dbReference type="AlphaFoldDB" id="A0A5C0VJV2"/>
<gene>
    <name evidence="3" type="ORF">FYC62_16010</name>
</gene>
<keyword evidence="1" id="KW-0812">Transmembrane</keyword>
<keyword evidence="1" id="KW-1133">Transmembrane helix</keyword>
<feature type="transmembrane region" description="Helical" evidence="1">
    <location>
        <begin position="300"/>
        <end position="321"/>
    </location>
</feature>
<evidence type="ECO:0000313" key="3">
    <source>
        <dbReference type="EMBL" id="QEK53008.1"/>
    </source>
</evidence>
<dbReference type="KEGG" id="pej:FYC62_16010"/>
<protein>
    <submittedName>
        <fullName evidence="3">DUF4271 domain-containing protein</fullName>
    </submittedName>
</protein>
<dbReference type="EMBL" id="CP043329">
    <property type="protein sequence ID" value="QEK53008.1"/>
    <property type="molecule type" value="Genomic_DNA"/>
</dbReference>
<feature type="transmembrane region" description="Helical" evidence="1">
    <location>
        <begin position="116"/>
        <end position="135"/>
    </location>
</feature>
<feature type="transmembrane region" description="Helical" evidence="1">
    <location>
        <begin position="238"/>
        <end position="261"/>
    </location>
</feature>
<dbReference type="Pfam" id="PF14093">
    <property type="entry name" value="DUF4271"/>
    <property type="match status" value="1"/>
</dbReference>
<evidence type="ECO:0000256" key="2">
    <source>
        <dbReference type="SAM" id="SignalP"/>
    </source>
</evidence>
<proteinExistence type="predicted"/>
<organism evidence="3 4">
    <name type="scientific">Pedobacter aquae</name>
    <dbReference type="NCBI Taxonomy" id="2605747"/>
    <lineage>
        <taxon>Bacteria</taxon>
        <taxon>Pseudomonadati</taxon>
        <taxon>Bacteroidota</taxon>
        <taxon>Sphingobacteriia</taxon>
        <taxon>Sphingobacteriales</taxon>
        <taxon>Sphingobacteriaceae</taxon>
        <taxon>Pedobacter</taxon>
    </lineage>
</organism>
<feature type="transmembrane region" description="Helical" evidence="1">
    <location>
        <begin position="267"/>
        <end position="288"/>
    </location>
</feature>
<keyword evidence="4" id="KW-1185">Reference proteome</keyword>
<accession>A0A5C0VJV2</accession>
<name>A0A5C0VJV2_9SPHI</name>
<reference evidence="3 4" key="1">
    <citation type="submission" date="2019-08" db="EMBL/GenBank/DDBJ databases">
        <title>Pedobacter sp. nov., isolated from Han river, South Korea.</title>
        <authorList>
            <person name="Lee D.-H."/>
            <person name="Kim Y.-S."/>
            <person name="Hwang E.-M."/>
            <person name="Le Tran T.C."/>
            <person name="Cha C.-J."/>
        </authorList>
    </citation>
    <scope>NUCLEOTIDE SEQUENCE [LARGE SCALE GENOMIC DNA]</scope>
    <source>
        <strain evidence="3 4">CJ43</strain>
    </source>
</reference>
<keyword evidence="1" id="KW-0472">Membrane</keyword>
<feature type="signal peptide" evidence="2">
    <location>
        <begin position="1"/>
        <end position="18"/>
    </location>
</feature>
<keyword evidence="2" id="KW-0732">Signal</keyword>
<feature type="transmembrane region" description="Helical" evidence="1">
    <location>
        <begin position="165"/>
        <end position="186"/>
    </location>
</feature>
<feature type="chain" id="PRO_5023090348" evidence="2">
    <location>
        <begin position="19"/>
        <end position="323"/>
    </location>
</feature>